<dbReference type="PROSITE" id="PS51084">
    <property type="entry name" value="HIT_2"/>
    <property type="match status" value="1"/>
</dbReference>
<protein>
    <submittedName>
        <fullName evidence="3">HIT family protein</fullName>
    </submittedName>
</protein>
<gene>
    <name evidence="3" type="ORF">GCM10023184_36310</name>
</gene>
<evidence type="ECO:0000313" key="3">
    <source>
        <dbReference type="EMBL" id="GAA4339308.1"/>
    </source>
</evidence>
<keyword evidence="4" id="KW-1185">Reference proteome</keyword>
<dbReference type="InterPro" id="IPR019808">
    <property type="entry name" value="Histidine_triad_CS"/>
</dbReference>
<accession>A0ABP8HHA0</accession>
<dbReference type="PANTHER" id="PTHR42997:SF1">
    <property type="entry name" value="AP-4-A PHOSPHORYLASE"/>
    <property type="match status" value="1"/>
</dbReference>
<proteinExistence type="predicted"/>
<organism evidence="3 4">
    <name type="scientific">Flaviaesturariibacter amylovorans</name>
    <dbReference type="NCBI Taxonomy" id="1084520"/>
    <lineage>
        <taxon>Bacteria</taxon>
        <taxon>Pseudomonadati</taxon>
        <taxon>Bacteroidota</taxon>
        <taxon>Chitinophagia</taxon>
        <taxon>Chitinophagales</taxon>
        <taxon>Chitinophagaceae</taxon>
        <taxon>Flaviaestuariibacter</taxon>
    </lineage>
</organism>
<evidence type="ECO:0000259" key="2">
    <source>
        <dbReference type="PROSITE" id="PS51084"/>
    </source>
</evidence>
<feature type="short sequence motif" description="Histidine triad motif" evidence="1">
    <location>
        <begin position="108"/>
        <end position="112"/>
    </location>
</feature>
<reference evidence="4" key="1">
    <citation type="journal article" date="2019" name="Int. J. Syst. Evol. Microbiol.">
        <title>The Global Catalogue of Microorganisms (GCM) 10K type strain sequencing project: providing services to taxonomists for standard genome sequencing and annotation.</title>
        <authorList>
            <consortium name="The Broad Institute Genomics Platform"/>
            <consortium name="The Broad Institute Genome Sequencing Center for Infectious Disease"/>
            <person name="Wu L."/>
            <person name="Ma J."/>
        </authorList>
    </citation>
    <scope>NUCLEOTIDE SEQUENCE [LARGE SCALE GENOMIC DNA]</scope>
    <source>
        <strain evidence="4">JCM 17919</strain>
    </source>
</reference>
<dbReference type="Proteomes" id="UP001501725">
    <property type="component" value="Unassembled WGS sequence"/>
</dbReference>
<evidence type="ECO:0000256" key="1">
    <source>
        <dbReference type="PROSITE-ProRule" id="PRU00464"/>
    </source>
</evidence>
<dbReference type="InterPro" id="IPR052908">
    <property type="entry name" value="AP-4-A_phosphorylase"/>
</dbReference>
<dbReference type="PANTHER" id="PTHR42997">
    <property type="entry name" value="HIT FAMILY HYDROLASE"/>
    <property type="match status" value="1"/>
</dbReference>
<dbReference type="InterPro" id="IPR036265">
    <property type="entry name" value="HIT-like_sf"/>
</dbReference>
<dbReference type="PROSITE" id="PS00892">
    <property type="entry name" value="HIT_1"/>
    <property type="match status" value="1"/>
</dbReference>
<dbReference type="InterPro" id="IPR011146">
    <property type="entry name" value="HIT-like"/>
</dbReference>
<evidence type="ECO:0000313" key="4">
    <source>
        <dbReference type="Proteomes" id="UP001501725"/>
    </source>
</evidence>
<name>A0ABP8HHA0_9BACT</name>
<dbReference type="Pfam" id="PF01230">
    <property type="entry name" value="HIT"/>
    <property type="match status" value="1"/>
</dbReference>
<dbReference type="SUPFAM" id="SSF54197">
    <property type="entry name" value="HIT-like"/>
    <property type="match status" value="1"/>
</dbReference>
<sequence>MLKMPDFEVGGPTLKPTCPFCQLANERKIVLENDEAFVIEDGFAVSLGHMLVIPKRHSEHYFKLLPSEKAAVWNLVDDAVALARERYQPDGFNVGFNVMAAGGQTVFHTHVHIIPRYHGDVDLPAGGIRHVIPGKGSY</sequence>
<dbReference type="Gene3D" id="3.30.428.10">
    <property type="entry name" value="HIT-like"/>
    <property type="match status" value="1"/>
</dbReference>
<feature type="domain" description="HIT" evidence="2">
    <location>
        <begin position="16"/>
        <end position="123"/>
    </location>
</feature>
<dbReference type="EMBL" id="BAABGY010000011">
    <property type="protein sequence ID" value="GAA4339308.1"/>
    <property type="molecule type" value="Genomic_DNA"/>
</dbReference>
<comment type="caution">
    <text evidence="3">The sequence shown here is derived from an EMBL/GenBank/DDBJ whole genome shotgun (WGS) entry which is preliminary data.</text>
</comment>